<dbReference type="Gene3D" id="1.20.950.20">
    <property type="entry name" value="Transmembrane di-heme cytochromes, Chain C"/>
    <property type="match status" value="1"/>
</dbReference>
<dbReference type="PANTHER" id="PTHR30074:SF6">
    <property type="entry name" value="FORMATE DEHYDROGENASE GAMMA SUBUNIT"/>
    <property type="match status" value="1"/>
</dbReference>
<dbReference type="PANTHER" id="PTHR30074">
    <property type="entry name" value="FORMATE DEHYDROGENASE, NITRATE-INDUCIBLE, CYTOCHROME B556 FDN SUBUNIT"/>
    <property type="match status" value="1"/>
</dbReference>
<comment type="subcellular location">
    <subcellularLocation>
        <location evidence="2">Cell membrane</location>
        <topology evidence="2">Multi-pass membrane protein</topology>
    </subcellularLocation>
</comment>
<keyword evidence="11" id="KW-0408">Iron</keyword>
<keyword evidence="4" id="KW-0813">Transport</keyword>
<comment type="caution">
    <text evidence="16">The sequence shown here is derived from an EMBL/GenBank/DDBJ whole genome shotgun (WGS) entry which is preliminary data.</text>
</comment>
<dbReference type="InterPro" id="IPR016174">
    <property type="entry name" value="Di-haem_cyt_TM"/>
</dbReference>
<organism evidence="16 17">
    <name type="scientific">Ferrimonas gelatinilytica</name>
    <dbReference type="NCBI Taxonomy" id="1255257"/>
    <lineage>
        <taxon>Bacteria</taxon>
        <taxon>Pseudomonadati</taxon>
        <taxon>Pseudomonadota</taxon>
        <taxon>Gammaproteobacteria</taxon>
        <taxon>Alteromonadales</taxon>
        <taxon>Ferrimonadaceae</taxon>
        <taxon>Ferrimonas</taxon>
    </lineage>
</organism>
<sequence length="346" mass="37462">MNATLRRGLVLLLVIVAGAAWGASTEPNDALVAKAVMAAQAAEVEGAQAKTEGLNPLWLQVKNGETGTTQSNGSFHASLINTYDPGLIQARPSWIAPALALALFGMILVFAVFSLVNGAAKLEKGFSGVEVLRWPKVDIVIHWLMAIPCLLLIVTGLALLSGRFVFGDYLGAEGVGALAGIAKPVHDYMAVPFSIFAILAMLRWMKHNIPARYDLKWFLVVGGYLNFGPFKGKHPDSGFSNAGEKLWFWCFTLFGLALIGSGAVMLFPEYINPSRTASLTAIMIHGASAIILTGFTVVHIFMATVLSEGGFRSMVTGYCDENWAKQHHNVWYDELKAKGNIEYREA</sequence>
<evidence type="ECO:0000256" key="12">
    <source>
        <dbReference type="ARBA" id="ARBA00023136"/>
    </source>
</evidence>
<evidence type="ECO:0000313" key="16">
    <source>
        <dbReference type="EMBL" id="GAA5186712.1"/>
    </source>
</evidence>
<evidence type="ECO:0000256" key="14">
    <source>
        <dbReference type="SAM" id="SignalP"/>
    </source>
</evidence>
<evidence type="ECO:0000256" key="11">
    <source>
        <dbReference type="ARBA" id="ARBA00023004"/>
    </source>
</evidence>
<accession>A0ABP9RT83</accession>
<evidence type="ECO:0000259" key="15">
    <source>
        <dbReference type="Pfam" id="PF01292"/>
    </source>
</evidence>
<comment type="similarity">
    <text evidence="3">Belongs to the formate dehydrogenase gamma subunit family.</text>
</comment>
<dbReference type="InterPro" id="IPR051817">
    <property type="entry name" value="FDH_cytochrome_b556_subunit"/>
</dbReference>
<dbReference type="NCBIfam" id="TIGR01583">
    <property type="entry name" value="formate-DH-gamm"/>
    <property type="match status" value="1"/>
</dbReference>
<name>A0ABP9RT83_9GAMM</name>
<dbReference type="InterPro" id="IPR006471">
    <property type="entry name" value="Formate_DH_gsu"/>
</dbReference>
<evidence type="ECO:0000256" key="10">
    <source>
        <dbReference type="ARBA" id="ARBA00022989"/>
    </source>
</evidence>
<keyword evidence="8" id="KW-0479">Metal-binding</keyword>
<feature type="chain" id="PRO_5047010121" evidence="14">
    <location>
        <begin position="23"/>
        <end position="346"/>
    </location>
</feature>
<reference evidence="17" key="1">
    <citation type="journal article" date="2019" name="Int. J. Syst. Evol. Microbiol.">
        <title>The Global Catalogue of Microorganisms (GCM) 10K type strain sequencing project: providing services to taxonomists for standard genome sequencing and annotation.</title>
        <authorList>
            <consortium name="The Broad Institute Genomics Platform"/>
            <consortium name="The Broad Institute Genome Sequencing Center for Infectious Disease"/>
            <person name="Wu L."/>
            <person name="Ma J."/>
        </authorList>
    </citation>
    <scope>NUCLEOTIDE SEQUENCE [LARGE SCALE GENOMIC DNA]</scope>
    <source>
        <strain evidence="17">JCM 18720</strain>
    </source>
</reference>
<dbReference type="EMBL" id="BAABLF010000004">
    <property type="protein sequence ID" value="GAA5186712.1"/>
    <property type="molecule type" value="Genomic_DNA"/>
</dbReference>
<keyword evidence="5" id="KW-1003">Cell membrane</keyword>
<evidence type="ECO:0000256" key="7">
    <source>
        <dbReference type="ARBA" id="ARBA00022692"/>
    </source>
</evidence>
<feature type="signal peptide" evidence="14">
    <location>
        <begin position="1"/>
        <end position="22"/>
    </location>
</feature>
<dbReference type="SUPFAM" id="SSF81342">
    <property type="entry name" value="Transmembrane di-heme cytochromes"/>
    <property type="match status" value="1"/>
</dbReference>
<keyword evidence="7 13" id="KW-0812">Transmembrane</keyword>
<keyword evidence="6" id="KW-0349">Heme</keyword>
<feature type="transmembrane region" description="Helical" evidence="13">
    <location>
        <begin position="137"/>
        <end position="160"/>
    </location>
</feature>
<feature type="transmembrane region" description="Helical" evidence="13">
    <location>
        <begin position="94"/>
        <end position="116"/>
    </location>
</feature>
<evidence type="ECO:0000256" key="2">
    <source>
        <dbReference type="ARBA" id="ARBA00004651"/>
    </source>
</evidence>
<evidence type="ECO:0000256" key="3">
    <source>
        <dbReference type="ARBA" id="ARBA00010747"/>
    </source>
</evidence>
<comment type="cofactor">
    <cofactor evidence="1">
        <name>heme</name>
        <dbReference type="ChEBI" id="CHEBI:30413"/>
    </cofactor>
</comment>
<evidence type="ECO:0000256" key="1">
    <source>
        <dbReference type="ARBA" id="ARBA00001971"/>
    </source>
</evidence>
<protein>
    <submittedName>
        <fullName evidence="16">Formate dehydrogenase subunit gamma</fullName>
    </submittedName>
</protein>
<dbReference type="InterPro" id="IPR011577">
    <property type="entry name" value="Cyt_b561_bac/Ni-Hgenase"/>
</dbReference>
<evidence type="ECO:0000313" key="17">
    <source>
        <dbReference type="Proteomes" id="UP001501600"/>
    </source>
</evidence>
<evidence type="ECO:0000256" key="5">
    <source>
        <dbReference type="ARBA" id="ARBA00022475"/>
    </source>
</evidence>
<keyword evidence="12 13" id="KW-0472">Membrane</keyword>
<proteinExistence type="inferred from homology"/>
<evidence type="ECO:0000256" key="8">
    <source>
        <dbReference type="ARBA" id="ARBA00022723"/>
    </source>
</evidence>
<feature type="transmembrane region" description="Helical" evidence="13">
    <location>
        <begin position="188"/>
        <end position="205"/>
    </location>
</feature>
<evidence type="ECO:0000256" key="4">
    <source>
        <dbReference type="ARBA" id="ARBA00022448"/>
    </source>
</evidence>
<keyword evidence="17" id="KW-1185">Reference proteome</keyword>
<keyword evidence="10 13" id="KW-1133">Transmembrane helix</keyword>
<gene>
    <name evidence="16" type="ORF">GCM10025772_02740</name>
</gene>
<feature type="transmembrane region" description="Helical" evidence="13">
    <location>
        <begin position="279"/>
        <end position="302"/>
    </location>
</feature>
<feature type="transmembrane region" description="Helical" evidence="13">
    <location>
        <begin position="246"/>
        <end position="267"/>
    </location>
</feature>
<evidence type="ECO:0000256" key="9">
    <source>
        <dbReference type="ARBA" id="ARBA00022982"/>
    </source>
</evidence>
<feature type="domain" description="Cytochrome b561 bacterial/Ni-hydrogenase" evidence="15">
    <location>
        <begin position="133"/>
        <end position="317"/>
    </location>
</feature>
<dbReference type="Proteomes" id="UP001501600">
    <property type="component" value="Unassembled WGS sequence"/>
</dbReference>
<keyword evidence="9" id="KW-0249">Electron transport</keyword>
<keyword evidence="14" id="KW-0732">Signal</keyword>
<dbReference type="Pfam" id="PF01292">
    <property type="entry name" value="Ni_hydr_CYTB"/>
    <property type="match status" value="1"/>
</dbReference>
<evidence type="ECO:0000256" key="6">
    <source>
        <dbReference type="ARBA" id="ARBA00022617"/>
    </source>
</evidence>
<evidence type="ECO:0000256" key="13">
    <source>
        <dbReference type="SAM" id="Phobius"/>
    </source>
</evidence>